<evidence type="ECO:0000313" key="7">
    <source>
        <dbReference type="Proteomes" id="UP001652625"/>
    </source>
</evidence>
<dbReference type="InterPro" id="IPR000504">
    <property type="entry name" value="RRM_dom"/>
</dbReference>
<evidence type="ECO:0000256" key="5">
    <source>
        <dbReference type="SAM" id="MobiDB-lite"/>
    </source>
</evidence>
<dbReference type="PANTHER" id="PTHR13798:SF11">
    <property type="entry name" value="RNA-BINDING PROTEIN 7-RELATED"/>
    <property type="match status" value="1"/>
</dbReference>
<accession>A0ABM4B7L9</accession>
<protein>
    <submittedName>
        <fullName evidence="8">RNA-binding protein 7 isoform X2</fullName>
    </submittedName>
</protein>
<keyword evidence="2 4" id="KW-0694">RNA-binding</keyword>
<evidence type="ECO:0000256" key="2">
    <source>
        <dbReference type="ARBA" id="ARBA00022884"/>
    </source>
</evidence>
<reference evidence="8" key="2">
    <citation type="submission" date="2025-08" db="UniProtKB">
        <authorList>
            <consortium name="RefSeq"/>
        </authorList>
    </citation>
    <scope>IDENTIFICATION</scope>
</reference>
<evidence type="ECO:0000256" key="3">
    <source>
        <dbReference type="ARBA" id="ARBA00023242"/>
    </source>
</evidence>
<feature type="compositionally biased region" description="Basic residues" evidence="5">
    <location>
        <begin position="261"/>
        <end position="273"/>
    </location>
</feature>
<evidence type="ECO:0000313" key="8">
    <source>
        <dbReference type="RefSeq" id="XP_065644867.1"/>
    </source>
</evidence>
<dbReference type="Pfam" id="PF00076">
    <property type="entry name" value="RRM_1"/>
    <property type="match status" value="1"/>
</dbReference>
<reference evidence="7" key="1">
    <citation type="submission" date="2025-05" db="UniProtKB">
        <authorList>
            <consortium name="RefSeq"/>
        </authorList>
    </citation>
    <scope>NUCLEOTIDE SEQUENCE [LARGE SCALE GENOMIC DNA]</scope>
</reference>
<comment type="subcellular location">
    <subcellularLocation>
        <location evidence="1">Nucleus</location>
        <location evidence="1">Nucleoplasm</location>
    </subcellularLocation>
</comment>
<feature type="region of interest" description="Disordered" evidence="5">
    <location>
        <begin position="93"/>
        <end position="197"/>
    </location>
</feature>
<feature type="domain" description="RRM" evidence="6">
    <location>
        <begin position="10"/>
        <end position="88"/>
    </location>
</feature>
<keyword evidence="7" id="KW-1185">Reference proteome</keyword>
<evidence type="ECO:0000256" key="1">
    <source>
        <dbReference type="ARBA" id="ARBA00004642"/>
    </source>
</evidence>
<dbReference type="InterPro" id="IPR035979">
    <property type="entry name" value="RBD_domain_sf"/>
</dbReference>
<name>A0ABM4B7L9_HYDVU</name>
<dbReference type="GeneID" id="100198013"/>
<dbReference type="InterPro" id="IPR052285">
    <property type="entry name" value="NEXT_complex_subunit"/>
</dbReference>
<dbReference type="PANTHER" id="PTHR13798">
    <property type="entry name" value="RNA BINDING MOTIF RBM PROTEIN -RELATED"/>
    <property type="match status" value="1"/>
</dbReference>
<proteinExistence type="predicted"/>
<feature type="compositionally biased region" description="Basic and acidic residues" evidence="5">
    <location>
        <begin position="132"/>
        <end position="173"/>
    </location>
</feature>
<organism evidence="7 8">
    <name type="scientific">Hydra vulgaris</name>
    <name type="common">Hydra</name>
    <name type="synonym">Hydra attenuata</name>
    <dbReference type="NCBI Taxonomy" id="6087"/>
    <lineage>
        <taxon>Eukaryota</taxon>
        <taxon>Metazoa</taxon>
        <taxon>Cnidaria</taxon>
        <taxon>Hydrozoa</taxon>
        <taxon>Hydroidolina</taxon>
        <taxon>Anthoathecata</taxon>
        <taxon>Aplanulata</taxon>
        <taxon>Hydridae</taxon>
        <taxon>Hydra</taxon>
    </lineage>
</organism>
<dbReference type="Proteomes" id="UP001652625">
    <property type="component" value="Chromosome 01"/>
</dbReference>
<gene>
    <name evidence="8" type="primary">LOC100198013</name>
</gene>
<feature type="compositionally biased region" description="Basic and acidic residues" evidence="5">
    <location>
        <begin position="180"/>
        <end position="189"/>
    </location>
</feature>
<feature type="region of interest" description="Disordered" evidence="5">
    <location>
        <begin position="239"/>
        <end position="273"/>
    </location>
</feature>
<sequence>MASNYQDPEYQVFVSNIESRVTEELLWELFLQAGPLKNVHIPIDRSSGKSKTFAFVTYTDISAVAFACELFNTLKLFNRPIYCKPSKDGKAPLKSINNEHSPIITPHKPGQPPLNESLMNNSWVGDRSPPSGRREYSSRESHVDHQRNNFDYRNSPHEVRSNGHCNRFDRDNDLSPYDYQDGRRGENRNLSDPFSRTYDDSRRIESLTYRHEGYDRNERSSNQQSSVFQLVSNSIDQLRRESSFGSSPLRYGPQRDDLIPRHRASRRQNTRPY</sequence>
<dbReference type="InterPro" id="IPR012677">
    <property type="entry name" value="Nucleotide-bd_a/b_plait_sf"/>
</dbReference>
<evidence type="ECO:0000259" key="6">
    <source>
        <dbReference type="PROSITE" id="PS50102"/>
    </source>
</evidence>
<dbReference type="PROSITE" id="PS50102">
    <property type="entry name" value="RRM"/>
    <property type="match status" value="1"/>
</dbReference>
<keyword evidence="3" id="KW-0539">Nucleus</keyword>
<dbReference type="SUPFAM" id="SSF54928">
    <property type="entry name" value="RNA-binding domain, RBD"/>
    <property type="match status" value="1"/>
</dbReference>
<dbReference type="SMART" id="SM00360">
    <property type="entry name" value="RRM"/>
    <property type="match status" value="1"/>
</dbReference>
<dbReference type="Gene3D" id="3.30.70.330">
    <property type="match status" value="1"/>
</dbReference>
<evidence type="ECO:0000256" key="4">
    <source>
        <dbReference type="PROSITE-ProRule" id="PRU00176"/>
    </source>
</evidence>
<dbReference type="RefSeq" id="XP_065644867.1">
    <property type="nucleotide sequence ID" value="XM_065788795.1"/>
</dbReference>